<dbReference type="EMBL" id="MGGX01000007">
    <property type="protein sequence ID" value="OGM56366.1"/>
    <property type="molecule type" value="Genomic_DNA"/>
</dbReference>
<dbReference type="AlphaFoldDB" id="A0A1F8AXB5"/>
<proteinExistence type="predicted"/>
<evidence type="ECO:0000313" key="1">
    <source>
        <dbReference type="EMBL" id="OGM56366.1"/>
    </source>
</evidence>
<comment type="caution">
    <text evidence="1">The sequence shown here is derived from an EMBL/GenBank/DDBJ whole genome shotgun (WGS) entry which is preliminary data.</text>
</comment>
<sequence length="74" mass="8486">MNNIFAGVTMNFFPPELRNASTFYRTIFAPSQFLMTGLNVEIFTANSAFNNRYNKYSNITRIYVKVLFSVGNSL</sequence>
<dbReference type="Proteomes" id="UP000177794">
    <property type="component" value="Unassembled WGS sequence"/>
</dbReference>
<reference evidence="1 2" key="1">
    <citation type="journal article" date="2016" name="Nat. Commun.">
        <title>Thousands of microbial genomes shed light on interconnected biogeochemical processes in an aquifer system.</title>
        <authorList>
            <person name="Anantharaman K."/>
            <person name="Brown C.T."/>
            <person name="Hug L.A."/>
            <person name="Sharon I."/>
            <person name="Castelle C.J."/>
            <person name="Probst A.J."/>
            <person name="Thomas B.C."/>
            <person name="Singh A."/>
            <person name="Wilkins M.J."/>
            <person name="Karaoz U."/>
            <person name="Brodie E.L."/>
            <person name="Williams K.H."/>
            <person name="Hubbard S.S."/>
            <person name="Banfield J.F."/>
        </authorList>
    </citation>
    <scope>NUCLEOTIDE SEQUENCE [LARGE SCALE GENOMIC DNA]</scope>
</reference>
<protein>
    <submittedName>
        <fullName evidence="1">Uncharacterized protein</fullName>
    </submittedName>
</protein>
<gene>
    <name evidence="1" type="ORF">A3E15_01625</name>
</gene>
<name>A0A1F8AXB5_9BACT</name>
<accession>A0A1F8AXB5</accession>
<organism evidence="1 2">
    <name type="scientific">Candidatus Woesebacteria bacterium RIFCSPHIGHO2_12_FULL_42_9</name>
    <dbReference type="NCBI Taxonomy" id="1802511"/>
    <lineage>
        <taxon>Bacteria</taxon>
        <taxon>Candidatus Woeseibacteriota</taxon>
    </lineage>
</organism>
<evidence type="ECO:0000313" key="2">
    <source>
        <dbReference type="Proteomes" id="UP000177794"/>
    </source>
</evidence>